<evidence type="ECO:0000313" key="14">
    <source>
        <dbReference type="EMBL" id="KPH81980.1"/>
    </source>
</evidence>
<dbReference type="OrthoDB" id="5348911at2"/>
<sequence length="333" mass="34964">MKTMNRRTLISTVAMLALSATSALAQAGGKPMKLTLNFLAAAPNAGFMMAKQMGLYEKAGINLTIEEGKGSGTTAQMVATGQADVGFADAPAAMQLRSKGAPVKIVAPVLQTNGFAIISLAESGIASPKDLAGKKVAVQPGTAQTILLEAILASNKIDKSKVDVIAIDPAAFVGALLEKKVDAILGGADFHSIQIRERGFKVTDIFYRDVGVPTVGLSVIARDDRIKADADLFRKFVEASLQGWDAARKNPDAAADAVVAQFPAVKKAQVLAQFDVVNKLLCAPGATTLGKVPEKNWAVSYDLLTQYLGLPKDKPITDYYSTELLPASALACS</sequence>
<evidence type="ECO:0000256" key="1">
    <source>
        <dbReference type="ARBA" id="ARBA00003469"/>
    </source>
</evidence>
<keyword evidence="8" id="KW-0784">Thiamine biosynthesis</keyword>
<keyword evidence="5" id="KW-0808">Transferase</keyword>
<dbReference type="InterPro" id="IPR027939">
    <property type="entry name" value="NMT1/THI5"/>
</dbReference>
<comment type="function">
    <text evidence="1">Responsible for the formation of the pyrimidine heterocycle in the thiamine biosynthesis pathway. Catalyzes the formation of hydroxymethylpyrimidine phosphate (HMP-P) from histidine and pyridoxal phosphate (PLP). The protein uses PLP and the active site histidine to form HMP-P, generating an inactive enzyme. The enzyme can only undergo a single turnover, which suggests it is a suicide enzyme.</text>
</comment>
<dbReference type="Proteomes" id="UP000037822">
    <property type="component" value="Unassembled WGS sequence"/>
</dbReference>
<evidence type="ECO:0000256" key="6">
    <source>
        <dbReference type="ARBA" id="ARBA00022723"/>
    </source>
</evidence>
<evidence type="ECO:0000256" key="9">
    <source>
        <dbReference type="ARBA" id="ARBA00023004"/>
    </source>
</evidence>
<protein>
    <recommendedName>
        <fullName evidence="10">Thiamine pyrimidine synthase</fullName>
    </recommendedName>
</protein>
<evidence type="ECO:0000256" key="12">
    <source>
        <dbReference type="SAM" id="SignalP"/>
    </source>
</evidence>
<dbReference type="PROSITE" id="PS51318">
    <property type="entry name" value="TAT"/>
    <property type="match status" value="1"/>
</dbReference>
<proteinExistence type="inferred from homology"/>
<dbReference type="SUPFAM" id="SSF53850">
    <property type="entry name" value="Periplasmic binding protein-like II"/>
    <property type="match status" value="1"/>
</dbReference>
<feature type="signal peptide" evidence="12">
    <location>
        <begin position="1"/>
        <end position="25"/>
    </location>
</feature>
<keyword evidence="15" id="KW-1185">Reference proteome</keyword>
<feature type="chain" id="PRO_5005878509" description="Thiamine pyrimidine synthase" evidence="12">
    <location>
        <begin position="26"/>
        <end position="333"/>
    </location>
</feature>
<feature type="domain" description="SsuA/THI5-like" evidence="13">
    <location>
        <begin position="45"/>
        <end position="254"/>
    </location>
</feature>
<comment type="subunit">
    <text evidence="4">Homodimer.</text>
</comment>
<name>A0A0N1N4B5_9HYPH</name>
<dbReference type="PANTHER" id="PTHR31528:SF1">
    <property type="entry name" value="4-AMINO-5-HYDROXYMETHYL-2-METHYLPYRIMIDINE PHOSPHATE SYNTHASE THI11-RELATED"/>
    <property type="match status" value="1"/>
</dbReference>
<dbReference type="AlphaFoldDB" id="A0A0N1N4B5"/>
<comment type="pathway">
    <text evidence="2">Cofactor biosynthesis; thiamine diphosphate biosynthesis.</text>
</comment>
<evidence type="ECO:0000256" key="3">
    <source>
        <dbReference type="ARBA" id="ARBA00009406"/>
    </source>
</evidence>
<keyword evidence="12" id="KW-0732">Signal</keyword>
<comment type="caution">
    <text evidence="14">The sequence shown here is derived from an EMBL/GenBank/DDBJ whole genome shotgun (WGS) entry which is preliminary data.</text>
</comment>
<evidence type="ECO:0000256" key="5">
    <source>
        <dbReference type="ARBA" id="ARBA00022679"/>
    </source>
</evidence>
<evidence type="ECO:0000313" key="15">
    <source>
        <dbReference type="Proteomes" id="UP000037822"/>
    </source>
</evidence>
<dbReference type="Pfam" id="PF09084">
    <property type="entry name" value="NMT1"/>
    <property type="match status" value="1"/>
</dbReference>
<accession>A0A0N1N4B5</accession>
<dbReference type="PANTHER" id="PTHR31528">
    <property type="entry name" value="4-AMINO-5-HYDROXYMETHYL-2-METHYLPYRIMIDINE PHOSPHATE SYNTHASE THI11-RELATED"/>
    <property type="match status" value="1"/>
</dbReference>
<keyword evidence="6" id="KW-0479">Metal-binding</keyword>
<keyword evidence="7" id="KW-0663">Pyridoxal phosphate</keyword>
<comment type="similarity">
    <text evidence="3">Belongs to the NMT1/THI5 family.</text>
</comment>
<dbReference type="GO" id="GO:0009228">
    <property type="term" value="P:thiamine biosynthetic process"/>
    <property type="evidence" value="ECO:0007669"/>
    <property type="project" value="UniProtKB-KW"/>
</dbReference>
<comment type="catalytic activity">
    <reaction evidence="11">
        <text>N(6)-(pyridoxal phosphate)-L-lysyl-[4-amino-5-hydroxymethyl-2-methylpyrimidine phosphate synthase] + L-histidyl-[4-amino-5-hydroxymethyl-2-methylpyrimidine phosphate synthase] + 2 Fe(3+) + 4 H2O = L-lysyl-[4-amino-5-hydroxymethyl-2-methylpyrimidine phosphate synthase] + (2S)-2-amino-5-hydroxy-4-oxopentanoyl-[4-amino-5-hydroxymethyl-2-methylpyrimidine phosphate synthase] + 4-amino-2-methyl-5-(phosphooxymethyl)pyrimidine + 3-oxopropanoate + 2 Fe(2+) + 2 H(+)</text>
        <dbReference type="Rhea" id="RHEA:65756"/>
        <dbReference type="Rhea" id="RHEA-COMP:16892"/>
        <dbReference type="Rhea" id="RHEA-COMP:16893"/>
        <dbReference type="Rhea" id="RHEA-COMP:16894"/>
        <dbReference type="Rhea" id="RHEA-COMP:16895"/>
        <dbReference type="ChEBI" id="CHEBI:15377"/>
        <dbReference type="ChEBI" id="CHEBI:15378"/>
        <dbReference type="ChEBI" id="CHEBI:29033"/>
        <dbReference type="ChEBI" id="CHEBI:29034"/>
        <dbReference type="ChEBI" id="CHEBI:29969"/>
        <dbReference type="ChEBI" id="CHEBI:29979"/>
        <dbReference type="ChEBI" id="CHEBI:33190"/>
        <dbReference type="ChEBI" id="CHEBI:58354"/>
        <dbReference type="ChEBI" id="CHEBI:143915"/>
        <dbReference type="ChEBI" id="CHEBI:157692"/>
    </reaction>
    <physiologicalReaction direction="left-to-right" evidence="11">
        <dbReference type="Rhea" id="RHEA:65757"/>
    </physiologicalReaction>
</comment>
<evidence type="ECO:0000256" key="7">
    <source>
        <dbReference type="ARBA" id="ARBA00022898"/>
    </source>
</evidence>
<dbReference type="Gene3D" id="3.40.190.10">
    <property type="entry name" value="Periplasmic binding protein-like II"/>
    <property type="match status" value="2"/>
</dbReference>
<evidence type="ECO:0000256" key="10">
    <source>
        <dbReference type="ARBA" id="ARBA00033171"/>
    </source>
</evidence>
<organism evidence="14 15">
    <name type="scientific">Bosea vaviloviae</name>
    <dbReference type="NCBI Taxonomy" id="1526658"/>
    <lineage>
        <taxon>Bacteria</taxon>
        <taxon>Pseudomonadati</taxon>
        <taxon>Pseudomonadota</taxon>
        <taxon>Alphaproteobacteria</taxon>
        <taxon>Hyphomicrobiales</taxon>
        <taxon>Boseaceae</taxon>
        <taxon>Bosea</taxon>
    </lineage>
</organism>
<evidence type="ECO:0000256" key="8">
    <source>
        <dbReference type="ARBA" id="ARBA00022977"/>
    </source>
</evidence>
<evidence type="ECO:0000256" key="4">
    <source>
        <dbReference type="ARBA" id="ARBA00011738"/>
    </source>
</evidence>
<dbReference type="InterPro" id="IPR015168">
    <property type="entry name" value="SsuA/THI5"/>
</dbReference>
<evidence type="ECO:0000256" key="2">
    <source>
        <dbReference type="ARBA" id="ARBA00004948"/>
    </source>
</evidence>
<evidence type="ECO:0000259" key="13">
    <source>
        <dbReference type="Pfam" id="PF09084"/>
    </source>
</evidence>
<dbReference type="GO" id="GO:0016740">
    <property type="term" value="F:transferase activity"/>
    <property type="evidence" value="ECO:0007669"/>
    <property type="project" value="UniProtKB-KW"/>
</dbReference>
<dbReference type="GO" id="GO:0046872">
    <property type="term" value="F:metal ion binding"/>
    <property type="evidence" value="ECO:0007669"/>
    <property type="project" value="UniProtKB-KW"/>
</dbReference>
<keyword evidence="9" id="KW-0408">Iron</keyword>
<gene>
    <name evidence="14" type="ORF">AE618_06255</name>
</gene>
<dbReference type="EMBL" id="LGSZ01000025">
    <property type="protein sequence ID" value="KPH81980.1"/>
    <property type="molecule type" value="Genomic_DNA"/>
</dbReference>
<dbReference type="PATRIC" id="fig|1526658.3.peg.5646"/>
<dbReference type="InterPro" id="IPR006311">
    <property type="entry name" value="TAT_signal"/>
</dbReference>
<evidence type="ECO:0000256" key="11">
    <source>
        <dbReference type="ARBA" id="ARBA00048179"/>
    </source>
</evidence>
<reference evidence="14 15" key="1">
    <citation type="submission" date="2015-07" db="EMBL/GenBank/DDBJ databases">
        <title>Whole genome sequencing of Bosea vaviloviae isolated from cave pool.</title>
        <authorList>
            <person name="Tan N.E.H."/>
            <person name="Lee Y.P."/>
            <person name="Gan H.M."/>
            <person name="Barton H."/>
            <person name="Savka M.A."/>
        </authorList>
    </citation>
    <scope>NUCLEOTIDE SEQUENCE [LARGE SCALE GENOMIC DNA]</scope>
    <source>
        <strain evidence="14 15">SD260</strain>
    </source>
</reference>